<dbReference type="GO" id="GO:0051301">
    <property type="term" value="P:cell division"/>
    <property type="evidence" value="ECO:0007669"/>
    <property type="project" value="UniProtKB-KW"/>
</dbReference>
<proteinExistence type="inferred from homology"/>
<dbReference type="EMBL" id="LATX01001986">
    <property type="protein sequence ID" value="KTB35545.1"/>
    <property type="molecule type" value="Genomic_DNA"/>
</dbReference>
<dbReference type="InterPro" id="IPR041112">
    <property type="entry name" value="Nuf2_DHR10-like"/>
</dbReference>
<evidence type="ECO:0000259" key="13">
    <source>
        <dbReference type="Pfam" id="PF03800"/>
    </source>
</evidence>
<evidence type="ECO:0000256" key="9">
    <source>
        <dbReference type="ARBA" id="ARBA00023242"/>
    </source>
</evidence>
<name>A0A0W0FGS1_MONRR</name>
<dbReference type="InterPro" id="IPR038275">
    <property type="entry name" value="Nuf2_N_sf"/>
</dbReference>
<dbReference type="GO" id="GO:0044877">
    <property type="term" value="F:protein-containing complex binding"/>
    <property type="evidence" value="ECO:0007669"/>
    <property type="project" value="TreeGrafter"/>
</dbReference>
<keyword evidence="8 12" id="KW-0175">Coiled coil</keyword>
<dbReference type="GO" id="GO:0051383">
    <property type="term" value="P:kinetochore organization"/>
    <property type="evidence" value="ECO:0007669"/>
    <property type="project" value="TreeGrafter"/>
</dbReference>
<feature type="coiled-coil region" evidence="12">
    <location>
        <begin position="300"/>
        <end position="408"/>
    </location>
</feature>
<feature type="coiled-coil region" evidence="12">
    <location>
        <begin position="199"/>
        <end position="240"/>
    </location>
</feature>
<keyword evidence="7" id="KW-0995">Kinetochore</keyword>
<dbReference type="eggNOG" id="KOG4438">
    <property type="taxonomic scope" value="Eukaryota"/>
</dbReference>
<keyword evidence="5" id="KW-0132">Cell division</keyword>
<evidence type="ECO:0000313" key="16">
    <source>
        <dbReference type="Proteomes" id="UP000054988"/>
    </source>
</evidence>
<sequence length="447" mass="51425">MAKGIYPSLSIADIINALSGWGLSISEEQLTRPTPEFVEGVYCACLQQVTDITTESLMDSVQDSLSVSVLEEKDLYTAALSSNLLLYHLNRFATAARVEDFSAIDITHPKRDRTLILLSAFINFVRFTEQLCNDRVETLRKTSKNVLAEREKVSHKLAEVRRQIAEIKAKLAEDEPRCGELRQQNSVMVSQLLQTKESQKASVAEVERLKAEKKELLQRREAFTIEINSVEAEIQRIRGRIVQSPERVKRAISTMGGQVSEDKRTVTMNEAKSRELQAKINALTSIEQDIRTCIDQLQVIEKETRSLQASQRELTELRDQFEDKKIERNELKLRQERVEKQLSNAYQKLEQAQKRAEEKKASSQKNIERLQLEYDQMVVERRENDKQVQQLRAEADEVEAKIAEHVKTSEAELNTLLAEYWKLRHETDVYMETLANKLNMRVSTEDG</sequence>
<keyword evidence="9" id="KW-0539">Nucleus</keyword>
<evidence type="ECO:0000256" key="10">
    <source>
        <dbReference type="ARBA" id="ARBA00023306"/>
    </source>
</evidence>
<evidence type="ECO:0000256" key="7">
    <source>
        <dbReference type="ARBA" id="ARBA00022838"/>
    </source>
</evidence>
<evidence type="ECO:0000256" key="5">
    <source>
        <dbReference type="ARBA" id="ARBA00022618"/>
    </source>
</evidence>
<protein>
    <submittedName>
        <fullName evidence="15">Uncharacterized protein</fullName>
    </submittedName>
</protein>
<dbReference type="InterPro" id="IPR005549">
    <property type="entry name" value="Kinetochore_Nuf2_N"/>
</dbReference>
<accession>A0A0W0FGS1</accession>
<dbReference type="GO" id="GO:0005634">
    <property type="term" value="C:nucleus"/>
    <property type="evidence" value="ECO:0007669"/>
    <property type="project" value="UniProtKB-SubCell"/>
</dbReference>
<evidence type="ECO:0000313" key="15">
    <source>
        <dbReference type="EMBL" id="KTB35545.1"/>
    </source>
</evidence>
<comment type="subcellular location">
    <subcellularLocation>
        <location evidence="2">Chromosome</location>
        <location evidence="2">Centromere</location>
        <location evidence="2">Kinetochore</location>
    </subcellularLocation>
    <subcellularLocation>
        <location evidence="1">Nucleus</location>
    </subcellularLocation>
</comment>
<dbReference type="AlphaFoldDB" id="A0A0W0FGS1"/>
<organism evidence="15 16">
    <name type="scientific">Moniliophthora roreri</name>
    <name type="common">Frosty pod rot fungus</name>
    <name type="synonym">Monilia roreri</name>
    <dbReference type="NCBI Taxonomy" id="221103"/>
    <lineage>
        <taxon>Eukaryota</taxon>
        <taxon>Fungi</taxon>
        <taxon>Dikarya</taxon>
        <taxon>Basidiomycota</taxon>
        <taxon>Agaricomycotina</taxon>
        <taxon>Agaricomycetes</taxon>
        <taxon>Agaricomycetidae</taxon>
        <taxon>Agaricales</taxon>
        <taxon>Marasmiineae</taxon>
        <taxon>Marasmiaceae</taxon>
        <taxon>Moniliophthora</taxon>
    </lineage>
</organism>
<dbReference type="Pfam" id="PF03800">
    <property type="entry name" value="Nuf2"/>
    <property type="match status" value="1"/>
</dbReference>
<evidence type="ECO:0000256" key="6">
    <source>
        <dbReference type="ARBA" id="ARBA00022776"/>
    </source>
</evidence>
<reference evidence="15 16" key="1">
    <citation type="submission" date="2015-12" db="EMBL/GenBank/DDBJ databases">
        <title>Draft genome sequence of Moniliophthora roreri, the causal agent of frosty pod rot of cacao.</title>
        <authorList>
            <person name="Aime M.C."/>
            <person name="Diaz-Valderrama J.R."/>
            <person name="Kijpornyongpan T."/>
            <person name="Phillips-Mora W."/>
        </authorList>
    </citation>
    <scope>NUCLEOTIDE SEQUENCE [LARGE SCALE GENOMIC DNA]</scope>
    <source>
        <strain evidence="15 16">MCA 2952</strain>
    </source>
</reference>
<dbReference type="GO" id="GO:0045132">
    <property type="term" value="P:meiotic chromosome segregation"/>
    <property type="evidence" value="ECO:0007669"/>
    <property type="project" value="TreeGrafter"/>
</dbReference>
<dbReference type="GO" id="GO:0007052">
    <property type="term" value="P:mitotic spindle organization"/>
    <property type="evidence" value="ECO:0007669"/>
    <property type="project" value="TreeGrafter"/>
</dbReference>
<dbReference type="PANTHER" id="PTHR21650">
    <property type="entry name" value="MEMBRALIN/KINETOCHORE PROTEIN NUF2"/>
    <property type="match status" value="1"/>
</dbReference>
<feature type="domain" description="Kinetochore protein Nuf2 N-terminal" evidence="13">
    <location>
        <begin position="5"/>
        <end position="140"/>
    </location>
</feature>
<evidence type="ECO:0000256" key="1">
    <source>
        <dbReference type="ARBA" id="ARBA00004123"/>
    </source>
</evidence>
<dbReference type="PANTHER" id="PTHR21650:SF2">
    <property type="entry name" value="KINETOCHORE PROTEIN NUF2"/>
    <property type="match status" value="1"/>
</dbReference>
<keyword evidence="6" id="KW-0498">Mitosis</keyword>
<evidence type="ECO:0000256" key="4">
    <source>
        <dbReference type="ARBA" id="ARBA00022454"/>
    </source>
</evidence>
<feature type="domain" description="Nuf2 DHR10-like" evidence="14">
    <location>
        <begin position="258"/>
        <end position="371"/>
    </location>
</feature>
<gene>
    <name evidence="15" type="ORF">WG66_11710</name>
</gene>
<comment type="similarity">
    <text evidence="3">Belongs to the NUF2 family.</text>
</comment>
<keyword evidence="4" id="KW-0158">Chromosome</keyword>
<dbReference type="GO" id="GO:0051315">
    <property type="term" value="P:attachment of mitotic spindle microtubules to kinetochore"/>
    <property type="evidence" value="ECO:0007669"/>
    <property type="project" value="TreeGrafter"/>
</dbReference>
<evidence type="ECO:0000256" key="8">
    <source>
        <dbReference type="ARBA" id="ARBA00023054"/>
    </source>
</evidence>
<dbReference type="Gene3D" id="1.10.418.60">
    <property type="entry name" value="Ncd80 complex, Nuf2 subunit"/>
    <property type="match status" value="1"/>
</dbReference>
<dbReference type="Proteomes" id="UP000054988">
    <property type="component" value="Unassembled WGS sequence"/>
</dbReference>
<comment type="caution">
    <text evidence="15">The sequence shown here is derived from an EMBL/GenBank/DDBJ whole genome shotgun (WGS) entry which is preliminary data.</text>
</comment>
<evidence type="ECO:0000256" key="12">
    <source>
        <dbReference type="SAM" id="Coils"/>
    </source>
</evidence>
<evidence type="ECO:0000256" key="3">
    <source>
        <dbReference type="ARBA" id="ARBA00005498"/>
    </source>
</evidence>
<evidence type="ECO:0000259" key="14">
    <source>
        <dbReference type="Pfam" id="PF18595"/>
    </source>
</evidence>
<keyword evidence="11" id="KW-0137">Centromere</keyword>
<evidence type="ECO:0000256" key="11">
    <source>
        <dbReference type="ARBA" id="ARBA00023328"/>
    </source>
</evidence>
<dbReference type="Pfam" id="PF18595">
    <property type="entry name" value="Nuf2_DHR10-like"/>
    <property type="match status" value="1"/>
</dbReference>
<keyword evidence="10" id="KW-0131">Cell cycle</keyword>
<dbReference type="GO" id="GO:0031262">
    <property type="term" value="C:Ndc80 complex"/>
    <property type="evidence" value="ECO:0007669"/>
    <property type="project" value="InterPro"/>
</dbReference>
<evidence type="ECO:0000256" key="2">
    <source>
        <dbReference type="ARBA" id="ARBA00004629"/>
    </source>
</evidence>